<feature type="non-terminal residue" evidence="3">
    <location>
        <position position="1"/>
    </location>
</feature>
<keyword evidence="5" id="KW-0489">Methyltransferase</keyword>
<name>A0A9P1FS78_9DINO</name>
<reference evidence="4" key="2">
    <citation type="submission" date="2024-04" db="EMBL/GenBank/DDBJ databases">
        <authorList>
            <person name="Chen Y."/>
            <person name="Shah S."/>
            <person name="Dougan E. K."/>
            <person name="Thang M."/>
            <person name="Chan C."/>
        </authorList>
    </citation>
    <scope>NUCLEOTIDE SEQUENCE [LARGE SCALE GENOMIC DNA]</scope>
</reference>
<protein>
    <submittedName>
        <fullName evidence="5">Modification methylase MspI</fullName>
    </submittedName>
</protein>
<dbReference type="Proteomes" id="UP001152797">
    <property type="component" value="Unassembled WGS sequence"/>
</dbReference>
<keyword evidence="5" id="KW-0808">Transferase</keyword>
<gene>
    <name evidence="3" type="ORF">C1SCF055_LOCUS12363</name>
</gene>
<evidence type="ECO:0000313" key="3">
    <source>
        <dbReference type="EMBL" id="CAI3984860.1"/>
    </source>
</evidence>
<dbReference type="OrthoDB" id="418735at2759"/>
<evidence type="ECO:0000313" key="5">
    <source>
        <dbReference type="EMBL" id="CAL4772172.1"/>
    </source>
</evidence>
<dbReference type="GO" id="GO:0032259">
    <property type="term" value="P:methylation"/>
    <property type="evidence" value="ECO:0007669"/>
    <property type="project" value="UniProtKB-KW"/>
</dbReference>
<feature type="region of interest" description="Disordered" evidence="2">
    <location>
        <begin position="947"/>
        <end position="1011"/>
    </location>
</feature>
<keyword evidence="1" id="KW-0175">Coiled coil</keyword>
<feature type="compositionally biased region" description="Polar residues" evidence="2">
    <location>
        <begin position="193"/>
        <end position="208"/>
    </location>
</feature>
<evidence type="ECO:0000256" key="1">
    <source>
        <dbReference type="SAM" id="Coils"/>
    </source>
</evidence>
<comment type="caution">
    <text evidence="3">The sequence shown here is derived from an EMBL/GenBank/DDBJ whole genome shotgun (WGS) entry which is preliminary data.</text>
</comment>
<feature type="region of interest" description="Disordered" evidence="2">
    <location>
        <begin position="163"/>
        <end position="208"/>
    </location>
</feature>
<feature type="compositionally biased region" description="Basic and acidic residues" evidence="2">
    <location>
        <begin position="163"/>
        <end position="179"/>
    </location>
</feature>
<evidence type="ECO:0000313" key="6">
    <source>
        <dbReference type="Proteomes" id="UP001152797"/>
    </source>
</evidence>
<sequence length="1105" mass="122971">MLLPRLGCGSPAQMTTDTCKGWDLRSPDQTMPSKNKDEAADLHDRIKHTPCQTENDTNTAHQALLQFEHSNAEAEHTNLHAIKAELPQHEEATHCQALHQLMKAASFPDPPLAKPLPRLGCGGPSRCTDSHDDASFSMDDTCREVQPMEMEGHPKRHCSAFERSRHPEHDTSHKTKTDAEVADDSAEPRSRTEQSQPELLDLQQGSHSPITVISDTQTVSDTMQFQPVLKGVIKWTQYEETFWFAADLPGTHLERVWELGPCCQFSDLQELTTACLMPMHPFQVDETMVTLPRNCVQVLMDEELTLLKVEPHVALLQQPHILALSGELYDQFGLISQGQTTDYGTILLTEPITYGVNVQDLVLVFAAFDQTQMRWHVCRFSNRIVASFTGPDTAVNFLRQFFMQALTAQSLHLLGRKIVNQPGSDLVFEHSRLTGIAPPNSFLIAIAIAAAKTLMDCLETTEDDVDGRNINFKWAGRPVWKGKIHGNTTLATLECLLRHCLAPWGQTPTMRILCQGKQQLLDHTIQQLPQDPTKEHVVIHAIMALRGGGQGTKVQQRAVQQNALASTLLDHGFNLAWTTKAVDTVMEKFGLGKLQAVNAQPMGSAKIQAAMQLCKDAGITIPDLPKPKSGNDIPGNIAQKRKKRTLEFKLNPSDYTLVEGFFTREDGTVLPQVNQIVPHSCGICIQTPSQAEVWVREGQKISVDELGLLVLGPITVHSALTSEEITFPSLNSDRQMVLITATLVQLGAKAIQHKQGDPKQVPSETCSLMAVTMYKEDWQTDDWTAITTNPAAMVRKLLEKEGFNRLFLTPKTQAGRLNASYKVIWIPGDIPKITSLSTKCQSCVGLVRGRQGKGYGLRFHADKYDDAWTTLMPGVAQPQNNPGDKVYKIQNLPFGCTKLMLQNWVEAMQWDACPIRALGPQTWLVRSADDIPPGILMFNSSPILARLLPPRDQQGPDKILLGPRPKIQPQQNGDPWHQGQDPWASYGPAKAAMPTSSNAHAPQHGPTEKRLSEQDAKIATMQASIEQLTQTQKTHAKHVESHIKQAAQREQDNMNKMDSALKQIEQSFDTAMTRSMHQYQAAMDEKFQEIRALFMNNKRSAPPDE</sequence>
<dbReference type="GO" id="GO:0008168">
    <property type="term" value="F:methyltransferase activity"/>
    <property type="evidence" value="ECO:0007669"/>
    <property type="project" value="UniProtKB-KW"/>
</dbReference>
<organism evidence="3">
    <name type="scientific">Cladocopium goreaui</name>
    <dbReference type="NCBI Taxonomy" id="2562237"/>
    <lineage>
        <taxon>Eukaryota</taxon>
        <taxon>Sar</taxon>
        <taxon>Alveolata</taxon>
        <taxon>Dinophyceae</taxon>
        <taxon>Suessiales</taxon>
        <taxon>Symbiodiniaceae</taxon>
        <taxon>Cladocopium</taxon>
    </lineage>
</organism>
<feature type="region of interest" description="Disordered" evidence="2">
    <location>
        <begin position="20"/>
        <end position="39"/>
    </location>
</feature>
<evidence type="ECO:0000256" key="2">
    <source>
        <dbReference type="SAM" id="MobiDB-lite"/>
    </source>
</evidence>
<evidence type="ECO:0000313" key="4">
    <source>
        <dbReference type="EMBL" id="CAL1138235.1"/>
    </source>
</evidence>
<dbReference type="AlphaFoldDB" id="A0A9P1FS78"/>
<dbReference type="EMBL" id="CAMXCT010000927">
    <property type="protein sequence ID" value="CAI3984860.1"/>
    <property type="molecule type" value="Genomic_DNA"/>
</dbReference>
<keyword evidence="6" id="KW-1185">Reference proteome</keyword>
<reference evidence="3" key="1">
    <citation type="submission" date="2022-10" db="EMBL/GenBank/DDBJ databases">
        <authorList>
            <person name="Chen Y."/>
            <person name="Dougan E. K."/>
            <person name="Chan C."/>
            <person name="Rhodes N."/>
            <person name="Thang M."/>
        </authorList>
    </citation>
    <scope>NUCLEOTIDE SEQUENCE</scope>
</reference>
<dbReference type="EMBL" id="CAMXCT030000927">
    <property type="protein sequence ID" value="CAL4772172.1"/>
    <property type="molecule type" value="Genomic_DNA"/>
</dbReference>
<feature type="coiled-coil region" evidence="1">
    <location>
        <begin position="1011"/>
        <end position="1067"/>
    </location>
</feature>
<accession>A0A9P1FS78</accession>
<proteinExistence type="predicted"/>
<dbReference type="EMBL" id="CAMXCT020000927">
    <property type="protein sequence ID" value="CAL1138235.1"/>
    <property type="molecule type" value="Genomic_DNA"/>
</dbReference>